<accession>A0A2P2J4H3</accession>
<sequence>MLYEVANPCFLFTNVLLKINPFSLL</sequence>
<name>A0A2P2J4H3_RHIMU</name>
<dbReference type="AlphaFoldDB" id="A0A2P2J4H3"/>
<protein>
    <submittedName>
        <fullName evidence="1">Uncharacterized protein</fullName>
    </submittedName>
</protein>
<reference evidence="1" key="1">
    <citation type="submission" date="2018-02" db="EMBL/GenBank/DDBJ databases">
        <title>Rhizophora mucronata_Transcriptome.</title>
        <authorList>
            <person name="Meera S.P."/>
            <person name="Sreeshan A."/>
            <person name="Augustine A."/>
        </authorList>
    </citation>
    <scope>NUCLEOTIDE SEQUENCE</scope>
    <source>
        <tissue evidence="1">Leaf</tissue>
    </source>
</reference>
<dbReference type="EMBL" id="GGEC01007900">
    <property type="protein sequence ID" value="MBW88383.1"/>
    <property type="molecule type" value="Transcribed_RNA"/>
</dbReference>
<proteinExistence type="predicted"/>
<organism evidence="1">
    <name type="scientific">Rhizophora mucronata</name>
    <name type="common">Asiatic mangrove</name>
    <dbReference type="NCBI Taxonomy" id="61149"/>
    <lineage>
        <taxon>Eukaryota</taxon>
        <taxon>Viridiplantae</taxon>
        <taxon>Streptophyta</taxon>
        <taxon>Embryophyta</taxon>
        <taxon>Tracheophyta</taxon>
        <taxon>Spermatophyta</taxon>
        <taxon>Magnoliopsida</taxon>
        <taxon>eudicotyledons</taxon>
        <taxon>Gunneridae</taxon>
        <taxon>Pentapetalae</taxon>
        <taxon>rosids</taxon>
        <taxon>fabids</taxon>
        <taxon>Malpighiales</taxon>
        <taxon>Rhizophoraceae</taxon>
        <taxon>Rhizophora</taxon>
    </lineage>
</organism>
<evidence type="ECO:0000313" key="1">
    <source>
        <dbReference type="EMBL" id="MBW88383.1"/>
    </source>
</evidence>